<evidence type="ECO:0000313" key="3">
    <source>
        <dbReference type="EMBL" id="BCE48413.1"/>
    </source>
</evidence>
<name>A0A809ZAG9_9BRAD</name>
<reference evidence="3" key="3">
    <citation type="submission" date="2020-05" db="EMBL/GenBank/DDBJ databases">
        <title>Complete genome sequence of Bradyrhizobium diazoefficiens XF4 isolated from soybean nodule.</title>
        <authorList>
            <person name="Noda R."/>
            <person name="Kakizaki K."/>
            <person name="Minamisawa K."/>
        </authorList>
    </citation>
    <scope>NUCLEOTIDE SEQUENCE</scope>
    <source>
        <strain evidence="3">XF4</strain>
    </source>
</reference>
<dbReference type="AlphaFoldDB" id="A0A809ZAG9"/>
<reference evidence="2" key="1">
    <citation type="submission" date="2020-05" db="EMBL/GenBank/DDBJ databases">
        <title>Complete genome sequence of Bradyrhizobium diazoefficiens XF1 isolated from soybean nodule.</title>
        <authorList>
            <person name="Noda R."/>
            <person name="Kakizaki K."/>
            <person name="Minamisawa K."/>
        </authorList>
    </citation>
    <scope>NUCLEOTIDE SEQUENCE</scope>
    <source>
        <strain evidence="2">XF1</strain>
    </source>
</reference>
<evidence type="ECO:0000313" key="4">
    <source>
        <dbReference type="EMBL" id="BCE91929.1"/>
    </source>
</evidence>
<proteinExistence type="predicted"/>
<feature type="region of interest" description="Disordered" evidence="1">
    <location>
        <begin position="92"/>
        <end position="117"/>
    </location>
</feature>
<feature type="region of interest" description="Disordered" evidence="1">
    <location>
        <begin position="1"/>
        <end position="23"/>
    </location>
</feature>
<dbReference type="EMBL" id="AP023091">
    <property type="protein sequence ID" value="BCE22148.1"/>
    <property type="molecule type" value="Genomic_DNA"/>
</dbReference>
<organism evidence="3">
    <name type="scientific">Bradyrhizobium diazoefficiens</name>
    <dbReference type="NCBI Taxonomy" id="1355477"/>
    <lineage>
        <taxon>Bacteria</taxon>
        <taxon>Pseudomonadati</taxon>
        <taxon>Pseudomonadota</taxon>
        <taxon>Alphaproteobacteria</taxon>
        <taxon>Hyphomicrobiales</taxon>
        <taxon>Nitrobacteraceae</taxon>
        <taxon>Bradyrhizobium</taxon>
    </lineage>
</organism>
<feature type="compositionally biased region" description="Basic residues" evidence="1">
    <location>
        <begin position="108"/>
        <end position="117"/>
    </location>
</feature>
<dbReference type="EMBL" id="AP023094">
    <property type="protein sequence ID" value="BCE48413.1"/>
    <property type="molecule type" value="Genomic_DNA"/>
</dbReference>
<evidence type="ECO:0000256" key="1">
    <source>
        <dbReference type="SAM" id="MobiDB-lite"/>
    </source>
</evidence>
<sequence>MPRKTRAFANAKTTPRPLSDADWLASNFPGGREMLITPKSGEESKTTLAETRLMIPEADVTPDTLAGMHRIELARRTWADTHFEAKEPHLRYTPFTGPRFQPPTPGYARRKARFAQR</sequence>
<dbReference type="EMBL" id="AP023099">
    <property type="protein sequence ID" value="BCE91929.1"/>
    <property type="molecule type" value="Genomic_DNA"/>
</dbReference>
<accession>A0A809ZAG9</accession>
<reference evidence="4" key="2">
    <citation type="submission" date="2020-05" db="EMBL/GenBank/DDBJ databases">
        <title>Complete genome sequence of Bradyrhizobium diazoefficiens XF10 isolated from soybean nodule.</title>
        <authorList>
            <person name="Noda R."/>
            <person name="Kakizaki K."/>
            <person name="Minamisawa K."/>
        </authorList>
    </citation>
    <scope>NUCLEOTIDE SEQUENCE</scope>
    <source>
        <strain evidence="4">XF10</strain>
    </source>
</reference>
<gene>
    <name evidence="4" type="ORF">XF10B_47270</name>
    <name evidence="2" type="ORF">XF1B_48290</name>
    <name evidence="3" type="ORF">XF4B_47620</name>
</gene>
<evidence type="ECO:0000313" key="2">
    <source>
        <dbReference type="EMBL" id="BCE22148.1"/>
    </source>
</evidence>
<protein>
    <submittedName>
        <fullName evidence="3">Uncharacterized protein</fullName>
    </submittedName>
</protein>